<dbReference type="InterPro" id="IPR050367">
    <property type="entry name" value="APC_superfamily"/>
</dbReference>
<evidence type="ECO:0000313" key="7">
    <source>
        <dbReference type="EMBL" id="ADE16150.1"/>
    </source>
</evidence>
<feature type="transmembrane region" description="Helical" evidence="6">
    <location>
        <begin position="278"/>
        <end position="304"/>
    </location>
</feature>
<dbReference type="PANTHER" id="PTHR42770">
    <property type="entry name" value="AMINO ACID TRANSPORTER-RELATED"/>
    <property type="match status" value="1"/>
</dbReference>
<gene>
    <name evidence="7" type="ordered locus">Nhal_3098</name>
</gene>
<dbReference type="STRING" id="472759.Nhal_3098"/>
<dbReference type="PIRSF" id="PIRSF006060">
    <property type="entry name" value="AA_transporter"/>
    <property type="match status" value="1"/>
</dbReference>
<feature type="transmembrane region" description="Helical" evidence="6">
    <location>
        <begin position="42"/>
        <end position="65"/>
    </location>
</feature>
<evidence type="ECO:0000256" key="6">
    <source>
        <dbReference type="SAM" id="Phobius"/>
    </source>
</evidence>
<feature type="transmembrane region" description="Helical" evidence="6">
    <location>
        <begin position="350"/>
        <end position="371"/>
    </location>
</feature>
<organism evidence="7 8">
    <name type="scientific">Nitrosococcus halophilus (strain Nc4)</name>
    <dbReference type="NCBI Taxonomy" id="472759"/>
    <lineage>
        <taxon>Bacteria</taxon>
        <taxon>Pseudomonadati</taxon>
        <taxon>Pseudomonadota</taxon>
        <taxon>Gammaproteobacteria</taxon>
        <taxon>Chromatiales</taxon>
        <taxon>Chromatiaceae</taxon>
        <taxon>Nitrosococcus</taxon>
    </lineage>
</organism>
<keyword evidence="4 6" id="KW-1133">Transmembrane helix</keyword>
<evidence type="ECO:0000256" key="5">
    <source>
        <dbReference type="ARBA" id="ARBA00023136"/>
    </source>
</evidence>
<dbReference type="Pfam" id="PF13520">
    <property type="entry name" value="AA_permease_2"/>
    <property type="match status" value="1"/>
</dbReference>
<reference evidence="8" key="1">
    <citation type="submission" date="2010-04" db="EMBL/GenBank/DDBJ databases">
        <title>Complete genome sequence of Nitrosococcus halophilus Nc4, a salt-adapted, aerobic obligate ammonia-oxidizing sulfur purple bacterium.</title>
        <authorList>
            <consortium name="US DOE Joint Genome Institute"/>
            <person name="Campbell M.A."/>
            <person name="Malfatti S.A."/>
            <person name="Chain P.S.G."/>
            <person name="Heidelberg J.F."/>
            <person name="Ward B.B."/>
            <person name="Klotz M.G."/>
        </authorList>
    </citation>
    <scope>NUCLEOTIDE SEQUENCE [LARGE SCALE GENOMIC DNA]</scope>
    <source>
        <strain evidence="8">Nc4</strain>
    </source>
</reference>
<feature type="transmembrane region" description="Helical" evidence="6">
    <location>
        <begin position="16"/>
        <end position="36"/>
    </location>
</feature>
<evidence type="ECO:0000256" key="4">
    <source>
        <dbReference type="ARBA" id="ARBA00022989"/>
    </source>
</evidence>
<feature type="transmembrane region" description="Helical" evidence="6">
    <location>
        <begin position="325"/>
        <end position="344"/>
    </location>
</feature>
<sequence>MTNHSHQGSLKRTISLPLLTFYGLGNILGAGIYVLMGKVVGAAGYFAPLAFFLASLVATFTALSYAEFASRHPHSAGEAVYLYEGFQWRFLSVLVGLLIALAGMVSAATMAKGFAGYFQLFFDLSPGLIMPGLLLLLGGIALWSIRESVRLIAVITLLEAGGLVLLLWVSRGSLSTLPENLPKLLSLSQGENWQGIIAGAFLAFYAYIGFEDMVNVAEEVKQAPRNLPLGIFFALIASTILYASVALVAVLSIEPAVLGQSDAPLALLYTSATGASPTIISLIGMVAVINGALIQLIMASRILYGMSRQGWLPVFLGYIHPQTHTPWPATLLVTGLIILLALLFPLVTLAAITSGLILVVFSLVNLALWRVKRRTPHPPGARTFPLWVPIAGFCFSLGLLLAQLVSL</sequence>
<dbReference type="Proteomes" id="UP000001844">
    <property type="component" value="Chromosome"/>
</dbReference>
<dbReference type="Gene3D" id="1.20.1740.10">
    <property type="entry name" value="Amino acid/polyamine transporter I"/>
    <property type="match status" value="1"/>
</dbReference>
<name>D5BZD6_NITHN</name>
<dbReference type="HOGENOM" id="CLU_007946_15_12_6"/>
<proteinExistence type="predicted"/>
<feature type="transmembrane region" description="Helical" evidence="6">
    <location>
        <begin position="193"/>
        <end position="210"/>
    </location>
</feature>
<keyword evidence="8" id="KW-1185">Reference proteome</keyword>
<protein>
    <submittedName>
        <fullName evidence="7">Amino acid permease-associated region</fullName>
    </submittedName>
</protein>
<dbReference type="PANTHER" id="PTHR42770:SF11">
    <property type="entry name" value="INNER MEMBRANE TRANSPORT PROTEIN YBAT"/>
    <property type="match status" value="1"/>
</dbReference>
<accession>D5BZD6</accession>
<keyword evidence="3 6" id="KW-0812">Transmembrane</keyword>
<comment type="subcellular location">
    <subcellularLocation>
        <location evidence="1">Cell membrane</location>
        <topology evidence="1">Multi-pass membrane protein</topology>
    </subcellularLocation>
</comment>
<dbReference type="eggNOG" id="COG0531">
    <property type="taxonomic scope" value="Bacteria"/>
</dbReference>
<feature type="transmembrane region" description="Helical" evidence="6">
    <location>
        <begin position="383"/>
        <end position="405"/>
    </location>
</feature>
<dbReference type="GO" id="GO:0022857">
    <property type="term" value="F:transmembrane transporter activity"/>
    <property type="evidence" value="ECO:0007669"/>
    <property type="project" value="InterPro"/>
</dbReference>
<evidence type="ECO:0000256" key="2">
    <source>
        <dbReference type="ARBA" id="ARBA00022475"/>
    </source>
</evidence>
<evidence type="ECO:0000256" key="1">
    <source>
        <dbReference type="ARBA" id="ARBA00004651"/>
    </source>
</evidence>
<dbReference type="AlphaFoldDB" id="D5BZD6"/>
<dbReference type="KEGG" id="nhl:Nhal_3098"/>
<dbReference type="RefSeq" id="WP_013034000.1">
    <property type="nucleotide sequence ID" value="NC_013960.1"/>
</dbReference>
<feature type="transmembrane region" description="Helical" evidence="6">
    <location>
        <begin position="86"/>
        <end position="108"/>
    </location>
</feature>
<feature type="transmembrane region" description="Helical" evidence="6">
    <location>
        <begin position="152"/>
        <end position="173"/>
    </location>
</feature>
<dbReference type="OrthoDB" id="9804700at2"/>
<evidence type="ECO:0000313" key="8">
    <source>
        <dbReference type="Proteomes" id="UP000001844"/>
    </source>
</evidence>
<dbReference type="EMBL" id="CP001798">
    <property type="protein sequence ID" value="ADE16150.1"/>
    <property type="molecule type" value="Genomic_DNA"/>
</dbReference>
<feature type="transmembrane region" description="Helical" evidence="6">
    <location>
        <begin position="231"/>
        <end position="258"/>
    </location>
</feature>
<evidence type="ECO:0000256" key="3">
    <source>
        <dbReference type="ARBA" id="ARBA00022692"/>
    </source>
</evidence>
<feature type="transmembrane region" description="Helical" evidence="6">
    <location>
        <begin position="128"/>
        <end position="145"/>
    </location>
</feature>
<keyword evidence="5 6" id="KW-0472">Membrane</keyword>
<keyword evidence="2" id="KW-1003">Cell membrane</keyword>
<dbReference type="GO" id="GO:0005886">
    <property type="term" value="C:plasma membrane"/>
    <property type="evidence" value="ECO:0007669"/>
    <property type="project" value="UniProtKB-SubCell"/>
</dbReference>
<dbReference type="InterPro" id="IPR002293">
    <property type="entry name" value="AA/rel_permease1"/>
</dbReference>